<dbReference type="NCBIfam" id="TIGR00357">
    <property type="entry name" value="peptide-methionine (R)-S-oxide reductase MsrB"/>
    <property type="match status" value="1"/>
</dbReference>
<evidence type="ECO:0000256" key="6">
    <source>
        <dbReference type="ARBA" id="ARBA00047806"/>
    </source>
</evidence>
<evidence type="ECO:0000256" key="3">
    <source>
        <dbReference type="ARBA" id="ARBA00023002"/>
    </source>
</evidence>
<dbReference type="SUPFAM" id="SSF55068">
    <property type="entry name" value="Peptide methionine sulfoxide reductase"/>
    <property type="match status" value="1"/>
</dbReference>
<comment type="similarity">
    <text evidence="2">In the N-terminal section; belongs to the MsrA Met sulfoxide reductase family.</text>
</comment>
<name>A0A4Y8WNQ8_9PORP</name>
<evidence type="ECO:0000256" key="9">
    <source>
        <dbReference type="HAMAP-Rule" id="MF_01400"/>
    </source>
</evidence>
<comment type="catalytic activity">
    <reaction evidence="7 9">
        <text>L-methionyl-[protein] + [thioredoxin]-disulfide + H2O = L-methionyl-(R)-S-oxide-[protein] + [thioredoxin]-dithiol</text>
        <dbReference type="Rhea" id="RHEA:24164"/>
        <dbReference type="Rhea" id="RHEA-COMP:10698"/>
        <dbReference type="Rhea" id="RHEA-COMP:10700"/>
        <dbReference type="Rhea" id="RHEA-COMP:12313"/>
        <dbReference type="Rhea" id="RHEA-COMP:12314"/>
        <dbReference type="ChEBI" id="CHEBI:15377"/>
        <dbReference type="ChEBI" id="CHEBI:16044"/>
        <dbReference type="ChEBI" id="CHEBI:29950"/>
        <dbReference type="ChEBI" id="CHEBI:45764"/>
        <dbReference type="ChEBI" id="CHEBI:50058"/>
        <dbReference type="EC" id="1.8.4.12"/>
    </reaction>
</comment>
<dbReference type="EC" id="1.8.4.11" evidence="10"/>
<dbReference type="InterPro" id="IPR036509">
    <property type="entry name" value="Met_Sox_Rdtase_MsrA_sf"/>
</dbReference>
<reference evidence="11 12" key="1">
    <citation type="submission" date="2019-03" db="EMBL/GenBank/DDBJ databases">
        <title>Porphyromonas levii Isolated from the Uterus of Dairy Cows.</title>
        <authorList>
            <person name="Francis A.M."/>
        </authorList>
    </citation>
    <scope>NUCLEOTIDE SEQUENCE [LARGE SCALE GENOMIC DNA]</scope>
    <source>
        <strain evidence="11 12">AF5678</strain>
    </source>
</reference>
<dbReference type="GO" id="GO:0006979">
    <property type="term" value="P:response to oxidative stress"/>
    <property type="evidence" value="ECO:0007669"/>
    <property type="project" value="InterPro"/>
</dbReference>
<comment type="catalytic activity">
    <reaction evidence="8 10">
        <text>[thioredoxin]-disulfide + L-methionine + H2O = L-methionine (S)-S-oxide + [thioredoxin]-dithiol</text>
        <dbReference type="Rhea" id="RHEA:19993"/>
        <dbReference type="Rhea" id="RHEA-COMP:10698"/>
        <dbReference type="Rhea" id="RHEA-COMP:10700"/>
        <dbReference type="ChEBI" id="CHEBI:15377"/>
        <dbReference type="ChEBI" id="CHEBI:29950"/>
        <dbReference type="ChEBI" id="CHEBI:50058"/>
        <dbReference type="ChEBI" id="CHEBI:57844"/>
        <dbReference type="ChEBI" id="CHEBI:58772"/>
        <dbReference type="EC" id="1.8.4.11"/>
    </reaction>
</comment>
<evidence type="ECO:0000313" key="12">
    <source>
        <dbReference type="Proteomes" id="UP000297225"/>
    </source>
</evidence>
<dbReference type="GO" id="GO:0030091">
    <property type="term" value="P:protein repair"/>
    <property type="evidence" value="ECO:0007669"/>
    <property type="project" value="InterPro"/>
</dbReference>
<dbReference type="Gene3D" id="3.30.1060.10">
    <property type="entry name" value="Peptide methionine sulphoxide reductase MsrA"/>
    <property type="match status" value="1"/>
</dbReference>
<dbReference type="EC" id="1.8.4.12" evidence="9"/>
<dbReference type="PANTHER" id="PTHR10173">
    <property type="entry name" value="METHIONINE SULFOXIDE REDUCTASE"/>
    <property type="match status" value="1"/>
</dbReference>
<feature type="active site" evidence="10">
    <location>
        <position position="14"/>
    </location>
</feature>
<keyword evidence="4" id="KW-0511">Multifunctional enzyme</keyword>
<proteinExistence type="inferred from homology"/>
<dbReference type="InterPro" id="IPR002569">
    <property type="entry name" value="Met_Sox_Rdtase_MsrA_dom"/>
</dbReference>
<comment type="similarity">
    <text evidence="9">Belongs to the MsrB Met sulfoxide reductase family.</text>
</comment>
<dbReference type="GO" id="GO:0033744">
    <property type="term" value="F:L-methionine:thioredoxin-disulfide S-oxidoreductase activity"/>
    <property type="evidence" value="ECO:0007669"/>
    <property type="project" value="RHEA"/>
</dbReference>
<comment type="catalytic activity">
    <reaction evidence="6 10">
        <text>L-methionyl-[protein] + [thioredoxin]-disulfide + H2O = L-methionyl-(S)-S-oxide-[protein] + [thioredoxin]-dithiol</text>
        <dbReference type="Rhea" id="RHEA:14217"/>
        <dbReference type="Rhea" id="RHEA-COMP:10698"/>
        <dbReference type="Rhea" id="RHEA-COMP:10700"/>
        <dbReference type="Rhea" id="RHEA-COMP:12313"/>
        <dbReference type="Rhea" id="RHEA-COMP:12315"/>
        <dbReference type="ChEBI" id="CHEBI:15377"/>
        <dbReference type="ChEBI" id="CHEBI:16044"/>
        <dbReference type="ChEBI" id="CHEBI:29950"/>
        <dbReference type="ChEBI" id="CHEBI:44120"/>
        <dbReference type="ChEBI" id="CHEBI:50058"/>
        <dbReference type="EC" id="1.8.4.11"/>
    </reaction>
</comment>
<comment type="function">
    <text evidence="5 10">Has an important function as a repair enzyme for proteins that have been inactivated by oxidation. Catalyzes the reversible oxidation-reduction of methionine sulfoxide in proteins to methionine.</text>
</comment>
<evidence type="ECO:0000256" key="10">
    <source>
        <dbReference type="HAMAP-Rule" id="MF_01401"/>
    </source>
</evidence>
<feature type="active site" description="Nucleophile" evidence="9">
    <location>
        <position position="306"/>
    </location>
</feature>
<evidence type="ECO:0000313" key="11">
    <source>
        <dbReference type="EMBL" id="TFH94920.1"/>
    </source>
</evidence>
<dbReference type="GO" id="GO:0005737">
    <property type="term" value="C:cytoplasm"/>
    <property type="evidence" value="ECO:0007669"/>
    <property type="project" value="TreeGrafter"/>
</dbReference>
<dbReference type="RefSeq" id="WP_134849471.1">
    <property type="nucleotide sequence ID" value="NZ_CP197400.1"/>
</dbReference>
<dbReference type="Gene3D" id="2.170.150.20">
    <property type="entry name" value="Peptide methionine sulfoxide reductase"/>
    <property type="match status" value="1"/>
</dbReference>
<evidence type="ECO:0000256" key="4">
    <source>
        <dbReference type="ARBA" id="ARBA00023268"/>
    </source>
</evidence>
<dbReference type="OrthoDB" id="4174719at2"/>
<accession>A0A4Y8WNQ8</accession>
<evidence type="ECO:0000256" key="2">
    <source>
        <dbReference type="ARBA" id="ARBA00011017"/>
    </source>
</evidence>
<dbReference type="GO" id="GO:0033743">
    <property type="term" value="F:peptide-methionine (R)-S-oxide reductase activity"/>
    <property type="evidence" value="ECO:0007669"/>
    <property type="project" value="UniProtKB-UniRule"/>
</dbReference>
<dbReference type="Pfam" id="PF01625">
    <property type="entry name" value="PMSR"/>
    <property type="match status" value="1"/>
</dbReference>
<dbReference type="InterPro" id="IPR002579">
    <property type="entry name" value="Met_Sox_Rdtase_MsrB_dom"/>
</dbReference>
<evidence type="ECO:0000256" key="7">
    <source>
        <dbReference type="ARBA" id="ARBA00048488"/>
    </source>
</evidence>
<dbReference type="EMBL" id="SPNC01000076">
    <property type="protein sequence ID" value="TFH94920.1"/>
    <property type="molecule type" value="Genomic_DNA"/>
</dbReference>
<dbReference type="HAMAP" id="MF_01400">
    <property type="entry name" value="MsrB"/>
    <property type="match status" value="1"/>
</dbReference>
<evidence type="ECO:0000256" key="8">
    <source>
        <dbReference type="ARBA" id="ARBA00048782"/>
    </source>
</evidence>
<comment type="caution">
    <text evidence="11">The sequence shown here is derived from an EMBL/GenBank/DDBJ whole genome shotgun (WGS) entry which is preliminary data.</text>
</comment>
<dbReference type="InterPro" id="IPR028427">
    <property type="entry name" value="Met_Sox_Rdtase_MsrB"/>
</dbReference>
<dbReference type="SUPFAM" id="SSF51316">
    <property type="entry name" value="Mss4-like"/>
    <property type="match status" value="1"/>
</dbReference>
<dbReference type="STRING" id="1122973.GCA_000379925_01693"/>
<comment type="caution">
    <text evidence="9">Lacks conserved residue(s) required for the propagation of feature annotation.</text>
</comment>
<organism evidence="11 12">
    <name type="scientific">Porphyromonas levii</name>
    <dbReference type="NCBI Taxonomy" id="28114"/>
    <lineage>
        <taxon>Bacteria</taxon>
        <taxon>Pseudomonadati</taxon>
        <taxon>Bacteroidota</taxon>
        <taxon>Bacteroidia</taxon>
        <taxon>Bacteroidales</taxon>
        <taxon>Porphyromonadaceae</taxon>
        <taxon>Porphyromonas</taxon>
    </lineage>
</organism>
<sequence length="335" mass="37953">MKETFLIIYLAGGCFWGVEHYMKLLPGVVETEVGYANSIKENPSYQEVCTGKTNAVETVKVVYDSEKTSLSFLLDQYALIINPTSVNQQGNDIGTQYRTGIYYTDPADRPIVMNALARIQSKYTKVVMVEAKPLKNFYPAEQMHQDYLDNTPGGYCHIPVEMFGMAKRAKVDPKSIESDAKIRARERAKLSDNATNLRKRLTPIQFQVTQNEATERPYANEYDQNFEEGIYVDIVSGEPLFSSRDKFDAGCGWPSFSKPIGTQTIRELEDHKLGYERTEVRSTSANSHLGHVFKDGPKELGGLRYCINSASLRFIPLGKMKEEGYGDYLYLFKED</sequence>
<dbReference type="GO" id="GO:0008113">
    <property type="term" value="F:peptide-methionine (S)-S-oxide reductase activity"/>
    <property type="evidence" value="ECO:0007669"/>
    <property type="project" value="UniProtKB-UniRule"/>
</dbReference>
<dbReference type="Proteomes" id="UP000297225">
    <property type="component" value="Unassembled WGS sequence"/>
</dbReference>
<dbReference type="HAMAP" id="MF_01401">
    <property type="entry name" value="MsrA"/>
    <property type="match status" value="1"/>
</dbReference>
<dbReference type="FunFam" id="2.170.150.20:FF:000003">
    <property type="entry name" value="Peptide methionine sulfoxide reductase MsrB"/>
    <property type="match status" value="1"/>
</dbReference>
<dbReference type="Pfam" id="PF01641">
    <property type="entry name" value="SelR"/>
    <property type="match status" value="1"/>
</dbReference>
<dbReference type="PANTHER" id="PTHR10173:SF59">
    <property type="entry name" value="PEPTIDE METHIONINE SULFOXIDE REDUCTASE MSRA_MSRB"/>
    <property type="match status" value="1"/>
</dbReference>
<keyword evidence="12" id="KW-1185">Reference proteome</keyword>
<comment type="similarity">
    <text evidence="10">Belongs to the MsrA Met sulfoxide reductase family.</text>
</comment>
<dbReference type="InterPro" id="IPR011057">
    <property type="entry name" value="Mss4-like_sf"/>
</dbReference>
<evidence type="ECO:0000256" key="1">
    <source>
        <dbReference type="ARBA" id="ARBA00008076"/>
    </source>
</evidence>
<gene>
    <name evidence="9 11" type="primary">msrB</name>
    <name evidence="10" type="synonym">msrA</name>
    <name evidence="11" type="ORF">E4P47_05685</name>
</gene>
<dbReference type="PROSITE" id="PS51790">
    <property type="entry name" value="MSRB"/>
    <property type="match status" value="1"/>
</dbReference>
<comment type="similarity">
    <text evidence="1">In the C-terminal section; belongs to the MsrB Met sulfoxide reductase family.</text>
</comment>
<dbReference type="AlphaFoldDB" id="A0A4Y8WNQ8"/>
<evidence type="ECO:0000256" key="5">
    <source>
        <dbReference type="ARBA" id="ARBA00024679"/>
    </source>
</evidence>
<dbReference type="NCBIfam" id="TIGR00401">
    <property type="entry name" value="msrA"/>
    <property type="match status" value="1"/>
</dbReference>
<keyword evidence="3 9" id="KW-0560">Oxidoreductase</keyword>
<protein>
    <recommendedName>
        <fullName evidence="9 10">Multifunctional fusion protein</fullName>
    </recommendedName>
    <domain>
        <recommendedName>
            <fullName evidence="10">Peptide methionine sulfoxide reductase MsrA</fullName>
            <shortName evidence="10">Protein-methionine-S-oxide reductase</shortName>
            <ecNumber evidence="10">1.8.4.11</ecNumber>
        </recommendedName>
        <alternativeName>
            <fullName evidence="10">Peptide-methionine (S)-S-oxide reductase</fullName>
            <shortName evidence="10">Peptide Met(O) reductase</shortName>
        </alternativeName>
    </domain>
    <domain>
        <recommendedName>
            <fullName evidence="9">Peptide methionine sulfoxide reductase MsrB</fullName>
            <ecNumber evidence="9">1.8.4.12</ecNumber>
        </recommendedName>
        <alternativeName>
            <fullName evidence="9">Peptide-methionine (R)-S-oxide reductase</fullName>
        </alternativeName>
    </domain>
</protein>